<dbReference type="Proteomes" id="UP000248987">
    <property type="component" value="Unassembled WGS sequence"/>
</dbReference>
<keyword evidence="3" id="KW-1185">Reference proteome</keyword>
<dbReference type="PROSITE" id="PS51257">
    <property type="entry name" value="PROKAR_LIPOPROTEIN"/>
    <property type="match status" value="1"/>
</dbReference>
<reference evidence="2 3" key="1">
    <citation type="submission" date="2018-06" db="EMBL/GenBank/DDBJ databases">
        <title>Genomic Encyclopedia of Archaeal and Bacterial Type Strains, Phase II (KMG-II): from individual species to whole genera.</title>
        <authorList>
            <person name="Goeker M."/>
        </authorList>
    </citation>
    <scope>NUCLEOTIDE SEQUENCE [LARGE SCALE GENOMIC DNA]</scope>
    <source>
        <strain evidence="2 3">DSM 12408</strain>
    </source>
</reference>
<dbReference type="InterPro" id="IPR034122">
    <property type="entry name" value="Retropepsin-like_bacterial"/>
</dbReference>
<dbReference type="EMBL" id="QLLQ01000027">
    <property type="protein sequence ID" value="RAJ18655.1"/>
    <property type="molecule type" value="Genomic_DNA"/>
</dbReference>
<proteinExistence type="predicted"/>
<keyword evidence="2" id="KW-0645">Protease</keyword>
<dbReference type="GO" id="GO:0006508">
    <property type="term" value="P:proteolysis"/>
    <property type="evidence" value="ECO:0007669"/>
    <property type="project" value="UniProtKB-KW"/>
</dbReference>
<feature type="signal peptide" evidence="1">
    <location>
        <begin position="1"/>
        <end position="20"/>
    </location>
</feature>
<name>A0A327RQI2_9FLAO</name>
<dbReference type="AlphaFoldDB" id="A0A327RQI2"/>
<dbReference type="Gene3D" id="2.40.70.10">
    <property type="entry name" value="Acid Proteases"/>
    <property type="match status" value="2"/>
</dbReference>
<evidence type="ECO:0000313" key="3">
    <source>
        <dbReference type="Proteomes" id="UP000248987"/>
    </source>
</evidence>
<dbReference type="SUPFAM" id="SSF50630">
    <property type="entry name" value="Acid proteases"/>
    <property type="match status" value="1"/>
</dbReference>
<keyword evidence="2" id="KW-0378">Hydrolase</keyword>
<dbReference type="GO" id="GO:0008233">
    <property type="term" value="F:peptidase activity"/>
    <property type="evidence" value="ECO:0007669"/>
    <property type="project" value="UniProtKB-KW"/>
</dbReference>
<sequence>MKIVKVFIYFIICILTTSCATGKAVKYLKEGKTAEENFKVTLPFEIKNGYIIVEVKIKNKNYNFILDTGAPNVVSKELAERLNLKVIDSVNVSDVFDQSKNTKYTRLETIEIGTLNFIGTVALITDFNSIPVWSSLNVDGFIGSNLMQHAIWDFDFNKKQITITDNESKLSLPEDIIENKLFIGYAGIPAIACKINGKKVWNFTVDFGYNGGIVIPFSEFEKQKEDGKISDFTKSETHGVIGIYGKQDITRESYKGIINDIAFGNSTLKKEKVYSEQYFNQLFGLDFFRNYRVILNWKSKKIKLIANNENANLKYKAYAQHAILYCHNLTY</sequence>
<dbReference type="Pfam" id="PF13650">
    <property type="entry name" value="Asp_protease_2"/>
    <property type="match status" value="1"/>
</dbReference>
<gene>
    <name evidence="2" type="ORF">LX77_03758</name>
</gene>
<dbReference type="CDD" id="cd05483">
    <property type="entry name" value="retropepsin_like_bacteria"/>
    <property type="match status" value="1"/>
</dbReference>
<keyword evidence="1" id="KW-0732">Signal</keyword>
<dbReference type="InterPro" id="IPR021109">
    <property type="entry name" value="Peptidase_aspartic_dom_sf"/>
</dbReference>
<feature type="chain" id="PRO_5016352496" evidence="1">
    <location>
        <begin position="21"/>
        <end position="331"/>
    </location>
</feature>
<evidence type="ECO:0000313" key="2">
    <source>
        <dbReference type="EMBL" id="RAJ18655.1"/>
    </source>
</evidence>
<dbReference type="RefSeq" id="WP_111626047.1">
    <property type="nucleotide sequence ID" value="NZ_QLLQ01000027.1"/>
</dbReference>
<accession>A0A327RQI2</accession>
<protein>
    <submittedName>
        <fullName evidence="2">Aspartyl protease</fullName>
    </submittedName>
</protein>
<evidence type="ECO:0000256" key="1">
    <source>
        <dbReference type="SAM" id="SignalP"/>
    </source>
</evidence>
<comment type="caution">
    <text evidence="2">The sequence shown here is derived from an EMBL/GenBank/DDBJ whole genome shotgun (WGS) entry which is preliminary data.</text>
</comment>
<organism evidence="2 3">
    <name type="scientific">Gelidibacter algens</name>
    <dbReference type="NCBI Taxonomy" id="49280"/>
    <lineage>
        <taxon>Bacteria</taxon>
        <taxon>Pseudomonadati</taxon>
        <taxon>Bacteroidota</taxon>
        <taxon>Flavobacteriia</taxon>
        <taxon>Flavobacteriales</taxon>
        <taxon>Flavobacteriaceae</taxon>
        <taxon>Gelidibacter</taxon>
    </lineage>
</organism>